<accession>A0A2G6E2Z7</accession>
<sequence length="75" mass="8648">MSRENHNDKRALDLQIHPLCKESISFSRIFLQKIHKPSDNSRILSCPTIEKTLTTLNCAQTLSFYNYAGVTDETY</sequence>
<reference evidence="1 2" key="1">
    <citation type="submission" date="2017-10" db="EMBL/GenBank/DDBJ databases">
        <title>Novel microbial diversity and functional potential in the marine mammal oral microbiome.</title>
        <authorList>
            <person name="Dudek N.K."/>
            <person name="Sun C.L."/>
            <person name="Burstein D."/>
            <person name="Kantor R.S."/>
            <person name="Aliaga Goltsman D.S."/>
            <person name="Bik E.M."/>
            <person name="Thomas B.C."/>
            <person name="Banfield J.F."/>
            <person name="Relman D.A."/>
        </authorList>
    </citation>
    <scope>NUCLEOTIDE SEQUENCE [LARGE SCALE GENOMIC DNA]</scope>
    <source>
        <strain evidence="1">DOLZORAL124_49_17</strain>
    </source>
</reference>
<evidence type="ECO:0000313" key="1">
    <source>
        <dbReference type="EMBL" id="PID56444.1"/>
    </source>
</evidence>
<gene>
    <name evidence="1" type="ORF">CSB45_11365</name>
</gene>
<organism evidence="1 2">
    <name type="scientific">candidate division KSB3 bacterium</name>
    <dbReference type="NCBI Taxonomy" id="2044937"/>
    <lineage>
        <taxon>Bacteria</taxon>
        <taxon>candidate division KSB3</taxon>
    </lineage>
</organism>
<dbReference type="AlphaFoldDB" id="A0A2G6E2Z7"/>
<comment type="caution">
    <text evidence="1">The sequence shown here is derived from an EMBL/GenBank/DDBJ whole genome shotgun (WGS) entry which is preliminary data.</text>
</comment>
<dbReference type="EMBL" id="PDPS01000034">
    <property type="protein sequence ID" value="PID56444.1"/>
    <property type="molecule type" value="Genomic_DNA"/>
</dbReference>
<evidence type="ECO:0000313" key="2">
    <source>
        <dbReference type="Proteomes" id="UP000229740"/>
    </source>
</evidence>
<proteinExistence type="predicted"/>
<protein>
    <submittedName>
        <fullName evidence="1">Uncharacterized protein</fullName>
    </submittedName>
</protein>
<dbReference type="Proteomes" id="UP000229740">
    <property type="component" value="Unassembled WGS sequence"/>
</dbReference>
<name>A0A2G6E2Z7_9BACT</name>